<reference evidence="1 2" key="1">
    <citation type="submission" date="2023-03" db="EMBL/GenBank/DDBJ databases">
        <title>Complete genome sequences of several Auritidibacter ignavus strains isolated from ear infections.</title>
        <authorList>
            <person name="Baehr T."/>
            <person name="Baumhoegger A.M."/>
        </authorList>
    </citation>
    <scope>NUCLEOTIDE SEQUENCE [LARGE SCALE GENOMIC DNA]</scope>
    <source>
        <strain evidence="1 2">BABAE-6</strain>
    </source>
</reference>
<evidence type="ECO:0000313" key="2">
    <source>
        <dbReference type="Proteomes" id="UP001224674"/>
    </source>
</evidence>
<proteinExistence type="predicted"/>
<accession>A0AAJ6DBC9</accession>
<dbReference type="Proteomes" id="UP001224674">
    <property type="component" value="Chromosome"/>
</dbReference>
<sequence>MTTVALDATATVMARIDAETENYMLLQVHYLRCVATRKPERDNAIGHPHATYVVRIITPIARQVRYDLANE</sequence>
<dbReference type="EMBL" id="CP122566">
    <property type="protein sequence ID" value="WGH92490.1"/>
    <property type="molecule type" value="Genomic_DNA"/>
</dbReference>
<dbReference type="AlphaFoldDB" id="A0AAJ6DBC9"/>
<protein>
    <submittedName>
        <fullName evidence="1">Uncharacterized protein</fullName>
    </submittedName>
</protein>
<gene>
    <name evidence="1" type="ORF">QDX21_09215</name>
</gene>
<keyword evidence="2" id="KW-1185">Reference proteome</keyword>
<organism evidence="1 2">
    <name type="scientific">Auritidibacter ignavus</name>
    <dbReference type="NCBI Taxonomy" id="678932"/>
    <lineage>
        <taxon>Bacteria</taxon>
        <taxon>Bacillati</taxon>
        <taxon>Actinomycetota</taxon>
        <taxon>Actinomycetes</taxon>
        <taxon>Micrococcales</taxon>
        <taxon>Micrococcaceae</taxon>
        <taxon>Auritidibacter</taxon>
    </lineage>
</organism>
<evidence type="ECO:0000313" key="1">
    <source>
        <dbReference type="EMBL" id="WGH92490.1"/>
    </source>
</evidence>
<dbReference type="RefSeq" id="WP_146206416.1">
    <property type="nucleotide sequence ID" value="NZ_CP122562.1"/>
</dbReference>
<name>A0AAJ6DBC9_9MICC</name>